<sequence length="233" mass="25146">MRRCSAPILIAVWWSLATSVWAQAALPTDFDVHQAQQRMQAILGGDDGKKVTSPAAPVVPRVESLPKPESRKADVGQIAESFRSLPISKPASSDRGPEVMVFVSFSMPKGSLERIVAESERTGAVLVLRGLKGNSLTRMGEEVAQLIGKRQVTAIVHPPAFTQFKVTQVPALVLANSSQATRIGTDGCASPSSFVKVDGDVSQGYALDLIERQAPAWSEVARRFASKLEERRP</sequence>
<feature type="signal peptide" evidence="1">
    <location>
        <begin position="1"/>
        <end position="24"/>
    </location>
</feature>
<protein>
    <submittedName>
        <fullName evidence="2">Type-F conjugative transfer system pilin assembly protein TrbC</fullName>
    </submittedName>
</protein>
<dbReference type="AlphaFoldDB" id="A0AA49IWU5"/>
<dbReference type="InterPro" id="IPR014113">
    <property type="entry name" value="T4SS_TrbC_subgr"/>
</dbReference>
<feature type="chain" id="PRO_5041308110" evidence="1">
    <location>
        <begin position="25"/>
        <end position="233"/>
    </location>
</feature>
<evidence type="ECO:0000256" key="1">
    <source>
        <dbReference type="SAM" id="SignalP"/>
    </source>
</evidence>
<dbReference type="EMBL" id="CP107246">
    <property type="protein sequence ID" value="WIM06267.1"/>
    <property type="molecule type" value="Genomic_DNA"/>
</dbReference>
<reference evidence="2" key="1">
    <citation type="journal article" date="2023" name="Nat. Microbiol.">
        <title>Enrichment and characterization of a nitric oxide-reducing microbial community in a continuous bioreactor.</title>
        <authorList>
            <person name="Garrido-Amador P."/>
            <person name="Stortenbeker N."/>
            <person name="Wessels H.J.C.T."/>
            <person name="Speth D.R."/>
            <person name="Garcia-Heredia I."/>
            <person name="Kartal B."/>
        </authorList>
    </citation>
    <scope>NUCLEOTIDE SEQUENCE</scope>
    <source>
        <strain evidence="2">MAG1</strain>
    </source>
</reference>
<accession>A0AA49IWU5</accession>
<keyword evidence="1" id="KW-0732">Signal</keyword>
<proteinExistence type="predicted"/>
<gene>
    <name evidence="2" type="primary">trbC</name>
    <name evidence="2" type="ORF">OHM77_02955</name>
</gene>
<dbReference type="Proteomes" id="UP001234916">
    <property type="component" value="Chromosome"/>
</dbReference>
<evidence type="ECO:0000313" key="2">
    <source>
        <dbReference type="EMBL" id="WIM06267.1"/>
    </source>
</evidence>
<name>A0AA49IWU5_9PROT</name>
<dbReference type="KEGG" id="npv:OHM77_02955"/>
<dbReference type="NCBIfam" id="TIGR02742">
    <property type="entry name" value="TrbC_Ftype"/>
    <property type="match status" value="1"/>
</dbReference>
<dbReference type="Pfam" id="PF09673">
    <property type="entry name" value="TrbC_Ftype"/>
    <property type="match status" value="1"/>
</dbReference>
<organism evidence="2">
    <name type="scientific">Candidatus Nitricoxidivorans perseverans</name>
    <dbReference type="NCBI Taxonomy" id="2975601"/>
    <lineage>
        <taxon>Bacteria</taxon>
        <taxon>Pseudomonadati</taxon>
        <taxon>Pseudomonadota</taxon>
        <taxon>Betaproteobacteria</taxon>
        <taxon>Nitrosomonadales</taxon>
        <taxon>Sterolibacteriaceae</taxon>
        <taxon>Candidatus Nitricoxidivorans</taxon>
    </lineage>
</organism>
<dbReference type="InterPro" id="IPR019106">
    <property type="entry name" value="T4SS_TrbC"/>
</dbReference>